<gene>
    <name evidence="1" type="ORF">N1032_24225</name>
</gene>
<protein>
    <submittedName>
        <fullName evidence="1">Uncharacterized protein</fullName>
    </submittedName>
</protein>
<evidence type="ECO:0000313" key="1">
    <source>
        <dbReference type="EMBL" id="MCS5736842.1"/>
    </source>
</evidence>
<dbReference type="RefSeq" id="WP_259543034.1">
    <property type="nucleotide sequence ID" value="NZ_JANLCJ010000218.1"/>
</dbReference>
<dbReference type="Proteomes" id="UP001165586">
    <property type="component" value="Unassembled WGS sequence"/>
</dbReference>
<proteinExistence type="predicted"/>
<dbReference type="EMBL" id="JANLCJ010000218">
    <property type="protein sequence ID" value="MCS5736842.1"/>
    <property type="molecule type" value="Genomic_DNA"/>
</dbReference>
<organism evidence="1 2">
    <name type="scientific">Herbiconiux daphne</name>
    <dbReference type="NCBI Taxonomy" id="2970914"/>
    <lineage>
        <taxon>Bacteria</taxon>
        <taxon>Bacillati</taxon>
        <taxon>Actinomycetota</taxon>
        <taxon>Actinomycetes</taxon>
        <taxon>Micrococcales</taxon>
        <taxon>Microbacteriaceae</taxon>
        <taxon>Herbiconiux</taxon>
    </lineage>
</organism>
<sequence>MKNGKYNSVVWYKDNSFQENYSQLICKIANAMGVLATKEEMLSLESERIYFDTLKKEFWFDYSRYIYGTTIKDGKASEIVKLLNNSPLMEEFR</sequence>
<comment type="caution">
    <text evidence="1">The sequence shown here is derived from an EMBL/GenBank/DDBJ whole genome shotgun (WGS) entry which is preliminary data.</text>
</comment>
<name>A0ABT2HAE3_9MICO</name>
<evidence type="ECO:0000313" key="2">
    <source>
        <dbReference type="Proteomes" id="UP001165586"/>
    </source>
</evidence>
<reference evidence="1" key="1">
    <citation type="submission" date="2022-08" db="EMBL/GenBank/DDBJ databases">
        <authorList>
            <person name="Deng Y."/>
            <person name="Han X.-F."/>
            <person name="Zhang Y.-Q."/>
        </authorList>
    </citation>
    <scope>NUCLEOTIDE SEQUENCE</scope>
    <source>
        <strain evidence="1">CPCC 203386</strain>
    </source>
</reference>
<keyword evidence="2" id="KW-1185">Reference proteome</keyword>
<accession>A0ABT2HAE3</accession>